<feature type="transmembrane region" description="Helical" evidence="14">
    <location>
        <begin position="1048"/>
        <end position="1072"/>
    </location>
</feature>
<dbReference type="SMART" id="SM00327">
    <property type="entry name" value="VWA"/>
    <property type="match status" value="1"/>
</dbReference>
<evidence type="ECO:0000256" key="3">
    <source>
        <dbReference type="ARBA" id="ARBA00022568"/>
    </source>
</evidence>
<evidence type="ECO:0000259" key="16">
    <source>
        <dbReference type="PROSITE" id="PS50234"/>
    </source>
</evidence>
<dbReference type="RefSeq" id="XP_066912339.1">
    <property type="nucleotide sequence ID" value="XM_067056238.1"/>
</dbReference>
<dbReference type="GO" id="GO:0005891">
    <property type="term" value="C:voltage-gated calcium channel complex"/>
    <property type="evidence" value="ECO:0007669"/>
    <property type="project" value="TreeGrafter"/>
</dbReference>
<keyword evidence="8" id="KW-0851">Voltage-gated channel</keyword>
<keyword evidence="5 14" id="KW-0812">Transmembrane</keyword>
<feature type="chain" id="PRO_5029738938" description="VWFA domain-containing protein" evidence="15">
    <location>
        <begin position="33"/>
        <end position="1081"/>
    </location>
</feature>
<dbReference type="CDD" id="cd18774">
    <property type="entry name" value="PDC2_HK_sensor"/>
    <property type="match status" value="1"/>
</dbReference>
<evidence type="ECO:0000256" key="7">
    <source>
        <dbReference type="ARBA" id="ARBA00022837"/>
    </source>
</evidence>
<evidence type="ECO:0000256" key="6">
    <source>
        <dbReference type="ARBA" id="ARBA00022729"/>
    </source>
</evidence>
<sequence>MGKKHIQMFIRHLHMMCIWYVKLTILIHYCQSVNSSMIGSLDQMFKVEKFEQIYTNNRKEVFQMKEVKVGELSQKYGSDLRAFLLSHINELMEIKRTSQFLEQKYTYDPLLKPFYQFNDKDPNPDRLEISYSTEFNVNINNSFVQVPTEIFRNHTTILNEINWSKGLDEVFRRNYERNPTLQWQYIGKETGVMRTYPGVNSNRKIDLYDCRRRLWYNQAINSPKDVVILMDMSGSMTGAHFKISKLIVQSLLDTLQQDDFFNVLYFNQATGFLIDCLNDTLAQATSYNKNQFKQAVTRLQSPKSVANFPTALKKAFRLINKVSTHRATSSSSCNKVIMLISDGIDFDEHTHEILDDENAEKEVVIFSYIVGQSTDEGRAEMKDIACQSGGEHYDFPTVGNVLDGVLKYQKRLSQPLGQSLDDHVIFTPLYLDGSGLGMMTTISTAVFSNKNGSDTRELIGVAGMDIVVSLLQQQYPVQKMGVFGHAFAINNNGLFLMHPKFKDQSGYLPDPATVYLDEVEFTTNPSKGIELKRAMINNETGCMSAEADWLFPKHSSQRVVRLNNTYCYRPMEKTPFFAGVSMPQQNAIQMVADKTKAHLFRRSGINALHSDDPNVIIEVAEWSFCDIRTEGEKKQPASIKYYPTAEDLYQYLKNNDEDLDEKCDEEMLLTLLLSASVVANFTRDHWSVEELTHNNITDAYIITSSGFTYILSTDVNNTKRLDRDIFEEIRFTHPASFYQKEFHNQLTFSVDIKSGKPQNLHDKEVFNDEEIGNIAIGKSVYTGDENTMLGVVGMSVRVDFMNRIMHEAAQNITDSDCSKNSSQKCYLIDENGYIVATNRPVNRVGYFLGWYEGQLIEDMEKREILEVREYNDTQAECPQQSDTSSSSPANILKTFYYTVFQLVYNVLAHTLAITWWMLTSLLTVSMNAIGVSAASRNVSCTKTIEIYLLKNRSIDTEGAFNCSSNCSQKYIIQSIPDTNLAQVIINNNCRGADECPLFSKNNEPKRTRDLTVCEQPLRYRRALSVCYKLTGEDKRACFDVNENKESNIIIYLIVFISICFAIIIAISFNMYFRKYFHGRCM</sequence>
<name>A0A7M5UL54_9CNID</name>
<reference evidence="17" key="1">
    <citation type="submission" date="2021-01" db="UniProtKB">
        <authorList>
            <consortium name="EnsemblMetazoa"/>
        </authorList>
    </citation>
    <scope>IDENTIFICATION</scope>
</reference>
<accession>A0A7M5UL54</accession>
<keyword evidence="2" id="KW-0813">Transport</keyword>
<evidence type="ECO:0000256" key="8">
    <source>
        <dbReference type="ARBA" id="ARBA00022882"/>
    </source>
</evidence>
<keyword evidence="6 15" id="KW-0732">Signal</keyword>
<dbReference type="PANTHER" id="PTHR10166">
    <property type="entry name" value="VOLTAGE-DEPENDENT CALCIUM CHANNEL SUBUNIT ALPHA-2/DELTA-RELATED"/>
    <property type="match status" value="1"/>
</dbReference>
<dbReference type="Pfam" id="PF00092">
    <property type="entry name" value="VWA"/>
    <property type="match status" value="1"/>
</dbReference>
<keyword evidence="18" id="KW-1185">Reference proteome</keyword>
<evidence type="ECO:0000256" key="2">
    <source>
        <dbReference type="ARBA" id="ARBA00022448"/>
    </source>
</evidence>
<dbReference type="Proteomes" id="UP000594262">
    <property type="component" value="Unplaced"/>
</dbReference>
<keyword evidence="3" id="KW-0109">Calcium transport</keyword>
<organism evidence="17 18">
    <name type="scientific">Clytia hemisphaerica</name>
    <dbReference type="NCBI Taxonomy" id="252671"/>
    <lineage>
        <taxon>Eukaryota</taxon>
        <taxon>Metazoa</taxon>
        <taxon>Cnidaria</taxon>
        <taxon>Hydrozoa</taxon>
        <taxon>Hydroidolina</taxon>
        <taxon>Leptothecata</taxon>
        <taxon>Obeliida</taxon>
        <taxon>Clytiidae</taxon>
        <taxon>Clytia</taxon>
    </lineage>
</organism>
<keyword evidence="10" id="KW-0406">Ion transport</keyword>
<keyword evidence="12" id="KW-0325">Glycoprotein</keyword>
<evidence type="ECO:0000313" key="17">
    <source>
        <dbReference type="EnsemblMetazoa" id="CLYHEMP001093.2"/>
    </source>
</evidence>
<evidence type="ECO:0000256" key="10">
    <source>
        <dbReference type="ARBA" id="ARBA00023065"/>
    </source>
</evidence>
<dbReference type="Gene3D" id="3.30.450.20">
    <property type="entry name" value="PAS domain"/>
    <property type="match status" value="1"/>
</dbReference>
<keyword evidence="4" id="KW-0107">Calcium channel</keyword>
<evidence type="ECO:0000256" key="13">
    <source>
        <dbReference type="ARBA" id="ARBA00023303"/>
    </source>
</evidence>
<evidence type="ECO:0000256" key="5">
    <source>
        <dbReference type="ARBA" id="ARBA00022692"/>
    </source>
</evidence>
<dbReference type="Gene3D" id="3.40.50.410">
    <property type="entry name" value="von Willebrand factor, type A domain"/>
    <property type="match status" value="1"/>
</dbReference>
<keyword evidence="13" id="KW-0407">Ion channel</keyword>
<dbReference type="GeneID" id="136799525"/>
<proteinExistence type="predicted"/>
<protein>
    <recommendedName>
        <fullName evidence="16">VWFA domain-containing protein</fullName>
    </recommendedName>
</protein>
<evidence type="ECO:0000256" key="4">
    <source>
        <dbReference type="ARBA" id="ARBA00022673"/>
    </source>
</evidence>
<feature type="domain" description="VWFA" evidence="16">
    <location>
        <begin position="225"/>
        <end position="412"/>
    </location>
</feature>
<dbReference type="InterPro" id="IPR036465">
    <property type="entry name" value="vWFA_dom_sf"/>
</dbReference>
<dbReference type="InterPro" id="IPR002035">
    <property type="entry name" value="VWF_A"/>
</dbReference>
<dbReference type="PROSITE" id="PS50234">
    <property type="entry name" value="VWFA"/>
    <property type="match status" value="1"/>
</dbReference>
<evidence type="ECO:0000256" key="15">
    <source>
        <dbReference type="SAM" id="SignalP"/>
    </source>
</evidence>
<evidence type="ECO:0000313" key="18">
    <source>
        <dbReference type="Proteomes" id="UP000594262"/>
    </source>
</evidence>
<comment type="subcellular location">
    <subcellularLocation>
        <location evidence="1">Membrane</location>
        <topology evidence="1">Single-pass type I membrane protein</topology>
    </subcellularLocation>
</comment>
<evidence type="ECO:0000256" key="9">
    <source>
        <dbReference type="ARBA" id="ARBA00022989"/>
    </source>
</evidence>
<dbReference type="PANTHER" id="PTHR10166:SF37">
    <property type="entry name" value="STOLID, ISOFORM H"/>
    <property type="match status" value="1"/>
</dbReference>
<dbReference type="EnsemblMetazoa" id="CLYHEMT001093.2">
    <property type="protein sequence ID" value="CLYHEMP001093.2"/>
    <property type="gene ID" value="CLYHEMG001093"/>
</dbReference>
<feature type="signal peptide" evidence="15">
    <location>
        <begin position="1"/>
        <end position="32"/>
    </location>
</feature>
<keyword evidence="9 14" id="KW-1133">Transmembrane helix</keyword>
<dbReference type="GO" id="GO:0005245">
    <property type="term" value="F:voltage-gated calcium channel activity"/>
    <property type="evidence" value="ECO:0007669"/>
    <property type="project" value="TreeGrafter"/>
</dbReference>
<dbReference type="InterPro" id="IPR013608">
    <property type="entry name" value="VWA_N"/>
</dbReference>
<keyword evidence="7" id="KW-0106">Calcium</keyword>
<evidence type="ECO:0000256" key="1">
    <source>
        <dbReference type="ARBA" id="ARBA00004479"/>
    </source>
</evidence>
<evidence type="ECO:0000256" key="11">
    <source>
        <dbReference type="ARBA" id="ARBA00023136"/>
    </source>
</evidence>
<evidence type="ECO:0000256" key="12">
    <source>
        <dbReference type="ARBA" id="ARBA00023180"/>
    </source>
</evidence>
<dbReference type="SUPFAM" id="SSF53300">
    <property type="entry name" value="vWA-like"/>
    <property type="match status" value="1"/>
</dbReference>
<dbReference type="Pfam" id="PF08399">
    <property type="entry name" value="VWA_N"/>
    <property type="match status" value="1"/>
</dbReference>
<evidence type="ECO:0000256" key="14">
    <source>
        <dbReference type="SAM" id="Phobius"/>
    </source>
</evidence>
<keyword evidence="11 14" id="KW-0472">Membrane</keyword>
<dbReference type="InterPro" id="IPR051173">
    <property type="entry name" value="Ca_channel_alpha-2/delta"/>
</dbReference>
<dbReference type="AlphaFoldDB" id="A0A7M5UL54"/>
<dbReference type="OrthoDB" id="6021907at2759"/>